<organism evidence="7 8">
    <name type="scientific">Glycine soja</name>
    <name type="common">Wild soybean</name>
    <dbReference type="NCBI Taxonomy" id="3848"/>
    <lineage>
        <taxon>Eukaryota</taxon>
        <taxon>Viridiplantae</taxon>
        <taxon>Streptophyta</taxon>
        <taxon>Embryophyta</taxon>
        <taxon>Tracheophyta</taxon>
        <taxon>Spermatophyta</taxon>
        <taxon>Magnoliopsida</taxon>
        <taxon>eudicotyledons</taxon>
        <taxon>Gunneridae</taxon>
        <taxon>Pentapetalae</taxon>
        <taxon>rosids</taxon>
        <taxon>fabids</taxon>
        <taxon>Fabales</taxon>
        <taxon>Fabaceae</taxon>
        <taxon>Papilionoideae</taxon>
        <taxon>50 kb inversion clade</taxon>
        <taxon>NPAAA clade</taxon>
        <taxon>indigoferoid/millettioid clade</taxon>
        <taxon>Phaseoleae</taxon>
        <taxon>Glycine</taxon>
        <taxon>Glycine subgen. Soja</taxon>
    </lineage>
</organism>
<keyword evidence="6" id="KW-0732">Signal</keyword>
<dbReference type="EMBL" id="QZWG01000012">
    <property type="protein sequence ID" value="RZB75797.1"/>
    <property type="molecule type" value="Genomic_DNA"/>
</dbReference>
<evidence type="ECO:0000256" key="4">
    <source>
        <dbReference type="ARBA" id="ARBA00022821"/>
    </source>
</evidence>
<keyword evidence="5" id="KW-1015">Disulfide bond</keyword>
<comment type="caution">
    <text evidence="7">The sequence shown here is derived from an EMBL/GenBank/DDBJ whole genome shotgun (WGS) entry which is preliminary data.</text>
</comment>
<gene>
    <name evidence="7" type="ORF">D0Y65_034338</name>
</gene>
<name>A0A445HPS6_GLYSO</name>
<dbReference type="InterPro" id="IPR010851">
    <property type="entry name" value="DEFL"/>
</dbReference>
<dbReference type="Proteomes" id="UP000289340">
    <property type="component" value="Chromosome 12"/>
</dbReference>
<dbReference type="Pfam" id="PF07333">
    <property type="entry name" value="SLR1-BP"/>
    <property type="match status" value="1"/>
</dbReference>
<evidence type="ECO:0000256" key="1">
    <source>
        <dbReference type="ARBA" id="ARBA00006722"/>
    </source>
</evidence>
<comment type="similarity">
    <text evidence="1">Belongs to the DEFL family.</text>
</comment>
<keyword evidence="4" id="KW-0611">Plant defense</keyword>
<evidence type="ECO:0000256" key="6">
    <source>
        <dbReference type="SAM" id="SignalP"/>
    </source>
</evidence>
<keyword evidence="8" id="KW-1185">Reference proteome</keyword>
<reference evidence="7 8" key="1">
    <citation type="submission" date="2018-09" db="EMBL/GenBank/DDBJ databases">
        <title>A high-quality reference genome of wild soybean provides a powerful tool to mine soybean genomes.</title>
        <authorList>
            <person name="Xie M."/>
            <person name="Chung C.Y.L."/>
            <person name="Li M.-W."/>
            <person name="Wong F.-L."/>
            <person name="Chan T.-F."/>
            <person name="Lam H.-M."/>
        </authorList>
    </citation>
    <scope>NUCLEOTIDE SEQUENCE [LARGE SCALE GENOMIC DNA]</scope>
    <source>
        <strain evidence="8">cv. W05</strain>
        <tissue evidence="7">Hypocotyl of etiolated seedlings</tissue>
    </source>
</reference>
<dbReference type="PANTHER" id="PTHR33830">
    <property type="entry name" value="DEFENSIN-LIKE PROTEIN 184-RELATED"/>
    <property type="match status" value="1"/>
</dbReference>
<dbReference type="GO" id="GO:0031640">
    <property type="term" value="P:killing of cells of another organism"/>
    <property type="evidence" value="ECO:0007669"/>
    <property type="project" value="UniProtKB-KW"/>
</dbReference>
<dbReference type="PANTHER" id="PTHR33830:SF21">
    <property type="entry name" value="DEFENSIN-LIKE PROTEIN 165-RELATED"/>
    <property type="match status" value="1"/>
</dbReference>
<feature type="signal peptide" evidence="6">
    <location>
        <begin position="1"/>
        <end position="20"/>
    </location>
</feature>
<evidence type="ECO:0000256" key="3">
    <source>
        <dbReference type="ARBA" id="ARBA00022577"/>
    </source>
</evidence>
<sequence>MTKISFTIIFALALFFTVISKTSETMIENQCSTVLDPNDCNLSWCQSNCRQQYQGFGSCVDVNPHKCVCIYDCSPKMIY</sequence>
<feature type="chain" id="PRO_5019038457" evidence="6">
    <location>
        <begin position="21"/>
        <end position="79"/>
    </location>
</feature>
<dbReference type="AlphaFoldDB" id="A0A445HPS6"/>
<protein>
    <submittedName>
        <fullName evidence="7">Uncharacterized protein</fullName>
    </submittedName>
</protein>
<keyword evidence="2" id="KW-0929">Antimicrobial</keyword>
<proteinExistence type="inferred from homology"/>
<dbReference type="SMR" id="A0A445HPS6"/>
<keyword evidence="3" id="KW-0295">Fungicide</keyword>
<accession>A0A445HPS6</accession>
<dbReference type="GO" id="GO:0050832">
    <property type="term" value="P:defense response to fungus"/>
    <property type="evidence" value="ECO:0007669"/>
    <property type="project" value="UniProtKB-KW"/>
</dbReference>
<evidence type="ECO:0000256" key="5">
    <source>
        <dbReference type="ARBA" id="ARBA00023157"/>
    </source>
</evidence>
<evidence type="ECO:0000256" key="2">
    <source>
        <dbReference type="ARBA" id="ARBA00022529"/>
    </source>
</evidence>
<evidence type="ECO:0000313" key="8">
    <source>
        <dbReference type="Proteomes" id="UP000289340"/>
    </source>
</evidence>
<evidence type="ECO:0000313" key="7">
    <source>
        <dbReference type="EMBL" id="RZB75797.1"/>
    </source>
</evidence>